<organism evidence="2 3">
    <name type="scientific">Endobacterium cereale</name>
    <dbReference type="NCBI Taxonomy" id="2663029"/>
    <lineage>
        <taxon>Bacteria</taxon>
        <taxon>Pseudomonadati</taxon>
        <taxon>Pseudomonadota</taxon>
        <taxon>Alphaproteobacteria</taxon>
        <taxon>Hyphomicrobiales</taxon>
        <taxon>Rhizobiaceae</taxon>
        <taxon>Endobacterium</taxon>
    </lineage>
</organism>
<feature type="signal peptide" evidence="1">
    <location>
        <begin position="1"/>
        <end position="30"/>
    </location>
</feature>
<dbReference type="InterPro" id="IPR010321">
    <property type="entry name" value="DUF922"/>
</dbReference>
<evidence type="ECO:0000313" key="3">
    <source>
        <dbReference type="Proteomes" id="UP000435138"/>
    </source>
</evidence>
<accession>A0A6A8A9G4</accession>
<evidence type="ECO:0000256" key="1">
    <source>
        <dbReference type="SAM" id="SignalP"/>
    </source>
</evidence>
<proteinExistence type="predicted"/>
<protein>
    <submittedName>
        <fullName evidence="2">DUF922 domain-containing protein</fullName>
    </submittedName>
</protein>
<dbReference type="Proteomes" id="UP000435138">
    <property type="component" value="Unassembled WGS sequence"/>
</dbReference>
<feature type="chain" id="PRO_5025436304" evidence="1">
    <location>
        <begin position="31"/>
        <end position="210"/>
    </location>
</feature>
<keyword evidence="3" id="KW-1185">Reference proteome</keyword>
<dbReference type="EMBL" id="WIXI01000044">
    <property type="protein sequence ID" value="MQY47334.1"/>
    <property type="molecule type" value="Genomic_DNA"/>
</dbReference>
<gene>
    <name evidence="2" type="ORF">GAO09_14945</name>
</gene>
<comment type="caution">
    <text evidence="2">The sequence shown here is derived from an EMBL/GenBank/DDBJ whole genome shotgun (WGS) entry which is preliminary data.</text>
</comment>
<dbReference type="AlphaFoldDB" id="A0A6A8A9G4"/>
<dbReference type="PIRSF" id="PIRSF010521">
    <property type="entry name" value="DUF922_bac"/>
    <property type="match status" value="1"/>
</dbReference>
<sequence>MRSFRRSPRVPIPKTVTTLMLLLGLTAPLAAQPVVSKTYSYFSIGGKTAEELDSELERRGPLTRHTGARHPGATEIKFGGEVSYVERGGRCSIGAVKVTVRTHIILPRWRNRGAATGNLARIWDALSADIKRHEERHAEIARTHARSLEARLLAIRPANNCDILEARVGDISRDAIEAHDREQIRFDMVESKNFDTRIMRILKNRSVSAN</sequence>
<keyword evidence="1" id="KW-0732">Signal</keyword>
<dbReference type="Pfam" id="PF06037">
    <property type="entry name" value="DUF922"/>
    <property type="match status" value="1"/>
</dbReference>
<name>A0A6A8A9G4_9HYPH</name>
<reference evidence="2 3" key="1">
    <citation type="submission" date="2019-11" db="EMBL/GenBank/DDBJ databases">
        <title>Genome analysis of Rhizobacterium cereale a novel genus and species isolated from maize roots in North Spain.</title>
        <authorList>
            <person name="Menendez E."/>
            <person name="Flores-Felix J.D."/>
            <person name="Ramirez-Bahena M.-H."/>
            <person name="Igual J.M."/>
            <person name="Garcia-Fraile P."/>
            <person name="Peix A."/>
            <person name="Velazquez E."/>
        </authorList>
    </citation>
    <scope>NUCLEOTIDE SEQUENCE [LARGE SCALE GENOMIC DNA]</scope>
    <source>
        <strain evidence="2 3">RZME27</strain>
    </source>
</reference>
<evidence type="ECO:0000313" key="2">
    <source>
        <dbReference type="EMBL" id="MQY47334.1"/>
    </source>
</evidence>